<evidence type="ECO:0000259" key="3">
    <source>
        <dbReference type="PROSITE" id="PS50222"/>
    </source>
</evidence>
<feature type="domain" description="EF-hand" evidence="3">
    <location>
        <begin position="99"/>
        <end position="125"/>
    </location>
</feature>
<organism evidence="4 5">
    <name type="scientific">Phytophthora ramorum</name>
    <name type="common">Sudden oak death agent</name>
    <dbReference type="NCBI Taxonomy" id="164328"/>
    <lineage>
        <taxon>Eukaryota</taxon>
        <taxon>Sar</taxon>
        <taxon>Stramenopiles</taxon>
        <taxon>Oomycota</taxon>
        <taxon>Peronosporomycetes</taxon>
        <taxon>Peronosporales</taxon>
        <taxon>Peronosporaceae</taxon>
        <taxon>Phytophthora</taxon>
    </lineage>
</organism>
<dbReference type="EnsemblProtists" id="Phyra86498">
    <property type="protein sequence ID" value="Phyra86498"/>
    <property type="gene ID" value="Phyra86498"/>
</dbReference>
<dbReference type="Pfam" id="PF13602">
    <property type="entry name" value="ADH_zinc_N_2"/>
    <property type="match status" value="1"/>
</dbReference>
<dbReference type="SUPFAM" id="SSF51735">
    <property type="entry name" value="NAD(P)-binding Rossmann-fold domains"/>
    <property type="match status" value="1"/>
</dbReference>
<dbReference type="PANTHER" id="PTHR44013:SF1">
    <property type="entry name" value="ZINC-TYPE ALCOHOL DEHYDROGENASE-LIKE PROTEIN C16A3.02C"/>
    <property type="match status" value="1"/>
</dbReference>
<keyword evidence="2" id="KW-0472">Membrane</keyword>
<dbReference type="InterPro" id="IPR002048">
    <property type="entry name" value="EF_hand_dom"/>
</dbReference>
<feature type="compositionally biased region" description="Basic and acidic residues" evidence="1">
    <location>
        <begin position="284"/>
        <end position="299"/>
    </location>
</feature>
<accession>H3H710</accession>
<dbReference type="HOGENOM" id="CLU_418278_0_0_1"/>
<dbReference type="VEuPathDB" id="FungiDB:KRP23_9306"/>
<feature type="compositionally biased region" description="Basic and acidic residues" evidence="1">
    <location>
        <begin position="259"/>
        <end position="274"/>
    </location>
</feature>
<feature type="compositionally biased region" description="Low complexity" evidence="1">
    <location>
        <begin position="230"/>
        <end position="255"/>
    </location>
</feature>
<dbReference type="InterPro" id="IPR018247">
    <property type="entry name" value="EF_Hand_1_Ca_BS"/>
</dbReference>
<dbReference type="VEuPathDB" id="FungiDB:KRP22_1857"/>
<protein>
    <recommendedName>
        <fullName evidence="3">EF-hand domain-containing protein</fullName>
    </recommendedName>
</protein>
<feature type="region of interest" description="Disordered" evidence="1">
    <location>
        <begin position="216"/>
        <end position="328"/>
    </location>
</feature>
<keyword evidence="2" id="KW-1133">Transmembrane helix</keyword>
<feature type="transmembrane region" description="Helical" evidence="2">
    <location>
        <begin position="44"/>
        <end position="66"/>
    </location>
</feature>
<name>H3H710_PHYRM</name>
<dbReference type="EMBL" id="DS566751">
    <property type="status" value="NOT_ANNOTATED_CDS"/>
    <property type="molecule type" value="Genomic_DNA"/>
</dbReference>
<dbReference type="InterPro" id="IPR052733">
    <property type="entry name" value="Chloroplast_QOR"/>
</dbReference>
<dbReference type="Gene3D" id="3.40.50.720">
    <property type="entry name" value="NAD(P)-binding Rossmann-like Domain"/>
    <property type="match status" value="1"/>
</dbReference>
<dbReference type="AlphaFoldDB" id="H3H710"/>
<dbReference type="PANTHER" id="PTHR44013">
    <property type="entry name" value="ZINC-TYPE ALCOHOL DEHYDROGENASE-LIKE PROTEIN C16A3.02C"/>
    <property type="match status" value="1"/>
</dbReference>
<dbReference type="PROSITE" id="PS00018">
    <property type="entry name" value="EF_HAND_1"/>
    <property type="match status" value="1"/>
</dbReference>
<keyword evidence="5" id="KW-1185">Reference proteome</keyword>
<dbReference type="PROSITE" id="PS50222">
    <property type="entry name" value="EF_HAND_2"/>
    <property type="match status" value="1"/>
</dbReference>
<dbReference type="InterPro" id="IPR036291">
    <property type="entry name" value="NAD(P)-bd_dom_sf"/>
</dbReference>
<evidence type="ECO:0000256" key="2">
    <source>
        <dbReference type="SAM" id="Phobius"/>
    </source>
</evidence>
<dbReference type="STRING" id="164328.H3H710"/>
<dbReference type="InParanoid" id="H3H710"/>
<evidence type="ECO:0000256" key="1">
    <source>
        <dbReference type="SAM" id="MobiDB-lite"/>
    </source>
</evidence>
<dbReference type="Proteomes" id="UP000005238">
    <property type="component" value="Unassembled WGS sequence"/>
</dbReference>
<proteinExistence type="predicted"/>
<keyword evidence="2" id="KW-0812">Transmembrane</keyword>
<dbReference type="GO" id="GO:0005509">
    <property type="term" value="F:calcium ion binding"/>
    <property type="evidence" value="ECO:0007669"/>
    <property type="project" value="InterPro"/>
</dbReference>
<evidence type="ECO:0000313" key="4">
    <source>
        <dbReference type="EnsemblProtists" id="Phyra86498"/>
    </source>
</evidence>
<dbReference type="Gene3D" id="3.90.180.10">
    <property type="entry name" value="Medium-chain alcohol dehydrogenases, catalytic domain"/>
    <property type="match status" value="1"/>
</dbReference>
<dbReference type="eggNOG" id="KOG1198">
    <property type="taxonomic scope" value="Eukaryota"/>
</dbReference>
<dbReference type="OMA" id="TEMAPQG"/>
<dbReference type="VEuPathDB" id="FungiDB:KRP22_1843"/>
<dbReference type="VEuPathDB" id="FungiDB:KRP23_9305"/>
<reference evidence="5" key="1">
    <citation type="journal article" date="2006" name="Science">
        <title>Phytophthora genome sequences uncover evolutionary origins and mechanisms of pathogenesis.</title>
        <authorList>
            <person name="Tyler B.M."/>
            <person name="Tripathy S."/>
            <person name="Zhang X."/>
            <person name="Dehal P."/>
            <person name="Jiang R.H."/>
            <person name="Aerts A."/>
            <person name="Arredondo F.D."/>
            <person name="Baxter L."/>
            <person name="Bensasson D."/>
            <person name="Beynon J.L."/>
            <person name="Chapman J."/>
            <person name="Damasceno C.M."/>
            <person name="Dorrance A.E."/>
            <person name="Dou D."/>
            <person name="Dickerman A.W."/>
            <person name="Dubchak I.L."/>
            <person name="Garbelotto M."/>
            <person name="Gijzen M."/>
            <person name="Gordon S.G."/>
            <person name="Govers F."/>
            <person name="Grunwald N.J."/>
            <person name="Huang W."/>
            <person name="Ivors K.L."/>
            <person name="Jones R.W."/>
            <person name="Kamoun S."/>
            <person name="Krampis K."/>
            <person name="Lamour K.H."/>
            <person name="Lee M.K."/>
            <person name="McDonald W.H."/>
            <person name="Medina M."/>
            <person name="Meijer H.J."/>
            <person name="Nordberg E.K."/>
            <person name="Maclean D.J."/>
            <person name="Ospina-Giraldo M.D."/>
            <person name="Morris P.F."/>
            <person name="Phuntumart V."/>
            <person name="Putnam N.H."/>
            <person name="Rash S."/>
            <person name="Rose J.K."/>
            <person name="Sakihama Y."/>
            <person name="Salamov A.A."/>
            <person name="Savidor A."/>
            <person name="Scheuring C.F."/>
            <person name="Smith B.M."/>
            <person name="Sobral B.W."/>
            <person name="Terry A."/>
            <person name="Torto-Alalibo T.A."/>
            <person name="Win J."/>
            <person name="Xu Z."/>
            <person name="Zhang H."/>
            <person name="Grigoriev I.V."/>
            <person name="Rokhsar D.S."/>
            <person name="Boore J.L."/>
        </authorList>
    </citation>
    <scope>NUCLEOTIDE SEQUENCE [LARGE SCALE GENOMIC DNA]</scope>
    <source>
        <strain evidence="5">Pr102</strain>
    </source>
</reference>
<evidence type="ECO:0000313" key="5">
    <source>
        <dbReference type="Proteomes" id="UP000005238"/>
    </source>
</evidence>
<reference evidence="4" key="2">
    <citation type="submission" date="2015-06" db="UniProtKB">
        <authorList>
            <consortium name="EnsemblProtists"/>
        </authorList>
    </citation>
    <scope>IDENTIFICATION</scope>
    <source>
        <strain evidence="4">Pr102</strain>
    </source>
</reference>
<sequence>MMEGEPATPGIVRVADEETAFVGRRVEAPRRHLKQQQRAQKKRLAVLAASAVTVVAFGTVCAFLTIPSESTGEVKTAVSQAMESDPATANADQVFVPSFAVYDEDGDGKVSLGEYLDRLSVNRDAALEKVQASSLDDSEKARIADLLNDDFDQHLECVVHLAQEHNDDVVMTKENFDRIYKGITVEFCPMDDDRIPDSYQSKEIAAGQEELAPIAADPDTESSDLWDPASSTSTSESYSGSQSSYESESNSRNSSAAGGEKDDSSPSDSEKRWTPTEPTNPPKPEADELNHENANEPKTGKQWRPDLPTSPPVSSDNDVALPHTVSSDNIGWNSEAAAQKYPTATATAPNGEKATGAYNSYKGAATTGAYNAYRGANTGAYNSYTGAVTTGSANTGAYNAYTGANTGAYNSYTGAVTTGSANTGAYNAYTGANTGAYNSYTGAATTGSANTGAYNAYTGANTGAYNAYTAAATTDAYNAYKGADTTTTAKVIDSFGATGQFGIQIAKAFGAEVITTASPRNIELVKSLGADQVIDYTSEKWGDVLAEHSVDVIYDCAVESESWSSDAQKVLKKNTGKFLTIGIVQDQAESPIGATLIQYYCHPIAEDLEGLQKLVQAGQLKTVIDSVYPFDKLLDAIKQQMSGKTQGKVIIEVAKE</sequence>